<dbReference type="SUPFAM" id="SSF47336">
    <property type="entry name" value="ACP-like"/>
    <property type="match status" value="1"/>
</dbReference>
<keyword evidence="1" id="KW-0596">Phosphopantetheine</keyword>
<dbReference type="AlphaFoldDB" id="A0A1I0X8Z3"/>
<evidence type="ECO:0000256" key="1">
    <source>
        <dbReference type="ARBA" id="ARBA00022450"/>
    </source>
</evidence>
<dbReference type="Pfam" id="PF00550">
    <property type="entry name" value="PP-binding"/>
    <property type="match status" value="1"/>
</dbReference>
<dbReference type="PROSITE" id="PS50075">
    <property type="entry name" value="CARRIER"/>
    <property type="match status" value="1"/>
</dbReference>
<evidence type="ECO:0000259" key="3">
    <source>
        <dbReference type="PROSITE" id="PS50075"/>
    </source>
</evidence>
<feature type="domain" description="Carrier" evidence="3">
    <location>
        <begin position="1"/>
        <end position="76"/>
    </location>
</feature>
<dbReference type="InterPro" id="IPR020806">
    <property type="entry name" value="PKS_PP-bd"/>
</dbReference>
<dbReference type="Proteomes" id="UP000198838">
    <property type="component" value="Unassembled WGS sequence"/>
</dbReference>
<organism evidence="4 5">
    <name type="scientific">Acetitomaculum ruminis DSM 5522</name>
    <dbReference type="NCBI Taxonomy" id="1120918"/>
    <lineage>
        <taxon>Bacteria</taxon>
        <taxon>Bacillati</taxon>
        <taxon>Bacillota</taxon>
        <taxon>Clostridia</taxon>
        <taxon>Lachnospirales</taxon>
        <taxon>Lachnospiraceae</taxon>
        <taxon>Acetitomaculum</taxon>
    </lineage>
</organism>
<dbReference type="EMBL" id="FOJY01000006">
    <property type="protein sequence ID" value="SFA97391.1"/>
    <property type="molecule type" value="Genomic_DNA"/>
</dbReference>
<reference evidence="4 5" key="1">
    <citation type="submission" date="2016-10" db="EMBL/GenBank/DDBJ databases">
        <authorList>
            <person name="de Groot N.N."/>
        </authorList>
    </citation>
    <scope>NUCLEOTIDE SEQUENCE [LARGE SCALE GENOMIC DNA]</scope>
    <source>
        <strain evidence="4 5">DSM 5522</strain>
    </source>
</reference>
<gene>
    <name evidence="4" type="ORF">SAMN05216249_10626</name>
</gene>
<dbReference type="InterPro" id="IPR036736">
    <property type="entry name" value="ACP-like_sf"/>
</dbReference>
<accession>A0A1I0X8Z3</accession>
<protein>
    <submittedName>
        <fullName evidence="4">Phosphopantetheine attachment site</fullName>
    </submittedName>
</protein>
<dbReference type="GO" id="GO:0031177">
    <property type="term" value="F:phosphopantetheine binding"/>
    <property type="evidence" value="ECO:0007669"/>
    <property type="project" value="InterPro"/>
</dbReference>
<dbReference type="RefSeq" id="WP_092871382.1">
    <property type="nucleotide sequence ID" value="NZ_FOJY01000006.1"/>
</dbReference>
<dbReference type="InterPro" id="IPR009081">
    <property type="entry name" value="PP-bd_ACP"/>
</dbReference>
<evidence type="ECO:0000313" key="4">
    <source>
        <dbReference type="EMBL" id="SFA97391.1"/>
    </source>
</evidence>
<dbReference type="Gene3D" id="1.10.1200.10">
    <property type="entry name" value="ACP-like"/>
    <property type="match status" value="1"/>
</dbReference>
<evidence type="ECO:0000256" key="2">
    <source>
        <dbReference type="ARBA" id="ARBA00022553"/>
    </source>
</evidence>
<keyword evidence="2" id="KW-0597">Phosphoprotein</keyword>
<dbReference type="OrthoDB" id="9778690at2"/>
<proteinExistence type="predicted"/>
<dbReference type="SMART" id="SM00823">
    <property type="entry name" value="PKS_PP"/>
    <property type="match status" value="1"/>
</dbReference>
<dbReference type="STRING" id="1120918.SAMN05216249_10626"/>
<name>A0A1I0X8Z3_9FIRM</name>
<sequence length="77" mass="8620">MKEELEEKIKSMVSGILNITDSFDINEGFIQLGADSMFFAKLQIEIKRQLGKRLPLKVIFSNASVSMLADEILGESL</sequence>
<keyword evidence="5" id="KW-1185">Reference proteome</keyword>
<evidence type="ECO:0000313" key="5">
    <source>
        <dbReference type="Proteomes" id="UP000198838"/>
    </source>
</evidence>